<dbReference type="Gene3D" id="2.60.40.200">
    <property type="entry name" value="Superoxide dismutase, copper/zinc binding domain"/>
    <property type="match status" value="1"/>
</dbReference>
<accession>A0A7K3LY54</accession>
<comment type="similarity">
    <text evidence="1">Belongs to the Cu-Zn superoxide dismutase family.</text>
</comment>
<dbReference type="GO" id="GO:0046872">
    <property type="term" value="F:metal ion binding"/>
    <property type="evidence" value="ECO:0007669"/>
    <property type="project" value="InterPro"/>
</dbReference>
<name>A0A7K3LY54_9ACTN</name>
<evidence type="ECO:0000313" key="3">
    <source>
        <dbReference type="Proteomes" id="UP000460435"/>
    </source>
</evidence>
<evidence type="ECO:0000313" key="2">
    <source>
        <dbReference type="EMBL" id="NDL55944.1"/>
    </source>
</evidence>
<evidence type="ECO:0000256" key="1">
    <source>
        <dbReference type="ARBA" id="ARBA00010457"/>
    </source>
</evidence>
<protein>
    <submittedName>
        <fullName evidence="2">Superoxide dismutase family protein</fullName>
    </submittedName>
</protein>
<dbReference type="SUPFAM" id="SSF49329">
    <property type="entry name" value="Cu,Zn superoxide dismutase-like"/>
    <property type="match status" value="1"/>
</dbReference>
<dbReference type="AlphaFoldDB" id="A0A7K3LY54"/>
<dbReference type="EMBL" id="WLZY01000001">
    <property type="protein sequence ID" value="NDL55944.1"/>
    <property type="molecule type" value="Genomic_DNA"/>
</dbReference>
<sequence length="190" mass="19487">MAVVLSAVVVSGCGGDDATNSAPADVPATADINDVRTVTATFSNDAGPAEAFTYDDALPIGGYAEVTIGPAGEGTEFTLTLDGVEADREFGAHLHTNPCGPDPGDSGPHYQDVLDPVQPSTDPEYANPENEVWLDLTTDGTGHGHSETSVGWTPRTGEANSVVIHEKHTMTGPGEAGMAGDRLGCVDVLP</sequence>
<dbReference type="InterPro" id="IPR036423">
    <property type="entry name" value="SOD-like_Cu/Zn_dom_sf"/>
</dbReference>
<proteinExistence type="inferred from homology"/>
<dbReference type="GO" id="GO:0006801">
    <property type="term" value="P:superoxide metabolic process"/>
    <property type="evidence" value="ECO:0007669"/>
    <property type="project" value="InterPro"/>
</dbReference>
<organism evidence="2 3">
    <name type="scientific">Phytoactinopolyspora mesophila</name>
    <dbReference type="NCBI Taxonomy" id="2650750"/>
    <lineage>
        <taxon>Bacteria</taxon>
        <taxon>Bacillati</taxon>
        <taxon>Actinomycetota</taxon>
        <taxon>Actinomycetes</taxon>
        <taxon>Jiangellales</taxon>
        <taxon>Jiangellaceae</taxon>
        <taxon>Phytoactinopolyspora</taxon>
    </lineage>
</organism>
<gene>
    <name evidence="2" type="ORF">F7O44_02545</name>
</gene>
<reference evidence="2 3" key="1">
    <citation type="submission" date="2019-11" db="EMBL/GenBank/DDBJ databases">
        <authorList>
            <person name="Li X.-J."/>
            <person name="Feng X.-M."/>
        </authorList>
    </citation>
    <scope>NUCLEOTIDE SEQUENCE [LARGE SCALE GENOMIC DNA]</scope>
    <source>
        <strain evidence="2 3">XMNu-373</strain>
    </source>
</reference>
<dbReference type="Proteomes" id="UP000460435">
    <property type="component" value="Unassembled WGS sequence"/>
</dbReference>
<keyword evidence="3" id="KW-1185">Reference proteome</keyword>
<comment type="caution">
    <text evidence="2">The sequence shown here is derived from an EMBL/GenBank/DDBJ whole genome shotgun (WGS) entry which is preliminary data.</text>
</comment>